<organism evidence="1 2">
    <name type="scientific">Fusarium kuroshium</name>
    <dbReference type="NCBI Taxonomy" id="2010991"/>
    <lineage>
        <taxon>Eukaryota</taxon>
        <taxon>Fungi</taxon>
        <taxon>Dikarya</taxon>
        <taxon>Ascomycota</taxon>
        <taxon>Pezizomycotina</taxon>
        <taxon>Sordariomycetes</taxon>
        <taxon>Hypocreomycetidae</taxon>
        <taxon>Hypocreales</taxon>
        <taxon>Nectriaceae</taxon>
        <taxon>Fusarium</taxon>
        <taxon>Fusarium solani species complex</taxon>
    </lineage>
</organism>
<comment type="caution">
    <text evidence="1">The sequence shown here is derived from an EMBL/GenBank/DDBJ whole genome shotgun (WGS) entry which is preliminary data.</text>
</comment>
<sequence length="390" mass="44271">METEACRDIRSEAIAYDPVAKALWLQRQWPNYPGAPESGIACLTMVLRAIYARLPKGWEEKMRSKESENPLLRHAWLKFAGDPECDGSALNQVVSDLYGQPFETSQTKYAHELRFESLVNSEHMMKTLWCQEEFRIFQQLLWCHHEYSEGWVAFDPDDAPDNIITRLGYFHPVPSPGVIAVRISPNSDLSEEVSKVFGQESDSPGHFTVLARPAAPSFMYMTAIITEGRGQVTIDMLRSFKLACGCFEETDSGVVWKEAVQSVNYTIVALVRYRRFQQGCDRIRLFDSLGQNIQPLHDVGQYADQEWEADALNPGSKLFLLFAQNDYFIDDLTLGGAQTETQIRAVKNQEMLQRALDRVGWVREVTPRTGYITSPATGRKGRETNVVVID</sequence>
<dbReference type="OrthoDB" id="5103079at2759"/>
<dbReference type="Proteomes" id="UP000277212">
    <property type="component" value="Unassembled WGS sequence"/>
</dbReference>
<keyword evidence="2" id="KW-1185">Reference proteome</keyword>
<proteinExistence type="predicted"/>
<dbReference type="STRING" id="2010991.A0A3M2S1G7"/>
<name>A0A3M2S1G7_9HYPO</name>
<gene>
    <name evidence="1" type="ORF">CDV36_009011</name>
</gene>
<protein>
    <submittedName>
        <fullName evidence="1">Uncharacterized protein</fullName>
    </submittedName>
</protein>
<reference evidence="1 2" key="1">
    <citation type="submission" date="2017-06" db="EMBL/GenBank/DDBJ databases">
        <title>Comparative genomic analysis of Ambrosia Fusariam Clade fungi.</title>
        <authorList>
            <person name="Stajich J.E."/>
            <person name="Carrillo J."/>
            <person name="Kijimoto T."/>
            <person name="Eskalen A."/>
            <person name="O'Donnell K."/>
            <person name="Kasson M."/>
        </authorList>
    </citation>
    <scope>NUCLEOTIDE SEQUENCE [LARGE SCALE GENOMIC DNA]</scope>
    <source>
        <strain evidence="1">UCR3666</strain>
    </source>
</reference>
<dbReference type="EMBL" id="NKUJ01000170">
    <property type="protein sequence ID" value="RMJ11348.1"/>
    <property type="molecule type" value="Genomic_DNA"/>
</dbReference>
<accession>A0A3M2S1G7</accession>
<evidence type="ECO:0000313" key="2">
    <source>
        <dbReference type="Proteomes" id="UP000277212"/>
    </source>
</evidence>
<evidence type="ECO:0000313" key="1">
    <source>
        <dbReference type="EMBL" id="RMJ11348.1"/>
    </source>
</evidence>
<dbReference type="AlphaFoldDB" id="A0A3M2S1G7"/>